<dbReference type="Gene3D" id="1.20.1530.20">
    <property type="match status" value="1"/>
</dbReference>
<evidence type="ECO:0000256" key="4">
    <source>
        <dbReference type="ARBA" id="ARBA00022475"/>
    </source>
</evidence>
<dbReference type="EMBL" id="JAKGUD010000001">
    <property type="protein sequence ID" value="MCF4141230.1"/>
    <property type="molecule type" value="Genomic_DNA"/>
</dbReference>
<feature type="transmembrane region" description="Helical" evidence="8">
    <location>
        <begin position="96"/>
        <end position="118"/>
    </location>
</feature>
<evidence type="ECO:0000256" key="6">
    <source>
        <dbReference type="ARBA" id="ARBA00022989"/>
    </source>
</evidence>
<reference evidence="9 10" key="1">
    <citation type="submission" date="2022-01" db="EMBL/GenBank/DDBJ databases">
        <title>Dethiosulfovibrio faecalis sp. nov., a novel proteolytic, non-sulfur-reducing bacterium isolated from a marine aquaculture solid waste bioreactor.</title>
        <authorList>
            <person name="Grabowski S."/>
            <person name="Apolinario E."/>
            <person name="Schneider N."/>
            <person name="Marshall C.W."/>
            <person name="Sowers K.R."/>
        </authorList>
    </citation>
    <scope>NUCLEOTIDE SEQUENCE [LARGE SCALE GENOMIC DNA]</scope>
    <source>
        <strain evidence="9 10">DSM 12537</strain>
    </source>
</reference>
<evidence type="ECO:0000256" key="1">
    <source>
        <dbReference type="ARBA" id="ARBA00004651"/>
    </source>
</evidence>
<accession>A0ABS9EMY4</accession>
<evidence type="ECO:0000313" key="9">
    <source>
        <dbReference type="EMBL" id="MCF4141230.1"/>
    </source>
</evidence>
<evidence type="ECO:0000256" key="2">
    <source>
        <dbReference type="ARBA" id="ARBA00010145"/>
    </source>
</evidence>
<feature type="transmembrane region" description="Helical" evidence="8">
    <location>
        <begin position="63"/>
        <end position="84"/>
    </location>
</feature>
<keyword evidence="3" id="KW-0813">Transport</keyword>
<comment type="similarity">
    <text evidence="2">Belongs to the auxin efflux carrier (TC 2.A.69) family.</text>
</comment>
<feature type="transmembrane region" description="Helical" evidence="8">
    <location>
        <begin position="170"/>
        <end position="192"/>
    </location>
</feature>
<feature type="transmembrane region" description="Helical" evidence="8">
    <location>
        <begin position="285"/>
        <end position="306"/>
    </location>
</feature>
<dbReference type="InterPro" id="IPR004776">
    <property type="entry name" value="Mem_transp_PIN-like"/>
</dbReference>
<dbReference type="Proteomes" id="UP001200430">
    <property type="component" value="Unassembled WGS sequence"/>
</dbReference>
<evidence type="ECO:0000256" key="5">
    <source>
        <dbReference type="ARBA" id="ARBA00022692"/>
    </source>
</evidence>
<feature type="transmembrane region" description="Helical" evidence="8">
    <location>
        <begin position="198"/>
        <end position="215"/>
    </location>
</feature>
<evidence type="ECO:0000256" key="7">
    <source>
        <dbReference type="ARBA" id="ARBA00023136"/>
    </source>
</evidence>
<dbReference type="Pfam" id="PF03547">
    <property type="entry name" value="Mem_trans"/>
    <property type="match status" value="1"/>
</dbReference>
<sequence>MLHALLIVLPLGLIMAIGWIVKRIGLVTDTGVAEMNGMLYWVSMPAILFRSTIKVDPAHFSNFPFMCGVYGVFVVLPFISWALARIRGLPREKLAVSVLVSIRGNNVFMGLPAVTIALGEPGLVSYGIYLALSLVVYQMISIAMGQLALSGELSIRSLFKTVRKLAGNPMLGACVLGVTGAFLGMGNLPGWLDQTLGILGNVGSGVALMALGASLQIEHILSSVRRVWNDILIRLFLSPLMTWGALTFMEVDPMLTKTAVLVAAMPAAVNNFVLAQGMGMDGSYAGEVIITTTVFSILSLTLWISLLGV</sequence>
<keyword evidence="7 8" id="KW-0472">Membrane</keyword>
<keyword evidence="10" id="KW-1185">Reference proteome</keyword>
<feature type="transmembrane region" description="Helical" evidence="8">
    <location>
        <begin position="124"/>
        <end position="149"/>
    </location>
</feature>
<dbReference type="InterPro" id="IPR038770">
    <property type="entry name" value="Na+/solute_symporter_sf"/>
</dbReference>
<feature type="transmembrane region" description="Helical" evidence="8">
    <location>
        <begin position="227"/>
        <end position="248"/>
    </location>
</feature>
<evidence type="ECO:0000313" key="10">
    <source>
        <dbReference type="Proteomes" id="UP001200430"/>
    </source>
</evidence>
<name>A0ABS9EMY4_9BACT</name>
<organism evidence="9 10">
    <name type="scientific">Dethiosulfovibrio marinus</name>
    <dbReference type="NCBI Taxonomy" id="133532"/>
    <lineage>
        <taxon>Bacteria</taxon>
        <taxon>Thermotogati</taxon>
        <taxon>Synergistota</taxon>
        <taxon>Synergistia</taxon>
        <taxon>Synergistales</taxon>
        <taxon>Dethiosulfovibrionaceae</taxon>
        <taxon>Dethiosulfovibrio</taxon>
    </lineage>
</organism>
<keyword evidence="4" id="KW-1003">Cell membrane</keyword>
<comment type="caution">
    <text evidence="9">The sequence shown here is derived from an EMBL/GenBank/DDBJ whole genome shotgun (WGS) entry which is preliminary data.</text>
</comment>
<protein>
    <submittedName>
        <fullName evidence="9">AEC family transporter</fullName>
    </submittedName>
</protein>
<keyword evidence="6 8" id="KW-1133">Transmembrane helix</keyword>
<proteinExistence type="inferred from homology"/>
<feature type="transmembrane region" description="Helical" evidence="8">
    <location>
        <begin position="254"/>
        <end position="273"/>
    </location>
</feature>
<dbReference type="PANTHER" id="PTHR36838">
    <property type="entry name" value="AUXIN EFFLUX CARRIER FAMILY PROTEIN"/>
    <property type="match status" value="1"/>
</dbReference>
<comment type="subcellular location">
    <subcellularLocation>
        <location evidence="1">Cell membrane</location>
        <topology evidence="1">Multi-pass membrane protein</topology>
    </subcellularLocation>
</comment>
<dbReference type="RefSeq" id="WP_236097561.1">
    <property type="nucleotide sequence ID" value="NZ_JAKGUD010000001.1"/>
</dbReference>
<evidence type="ECO:0000256" key="3">
    <source>
        <dbReference type="ARBA" id="ARBA00022448"/>
    </source>
</evidence>
<gene>
    <name evidence="9" type="ORF">L2W38_00150</name>
</gene>
<evidence type="ECO:0000256" key="8">
    <source>
        <dbReference type="SAM" id="Phobius"/>
    </source>
</evidence>
<keyword evidence="5 8" id="KW-0812">Transmembrane</keyword>